<feature type="transmembrane region" description="Helical" evidence="1">
    <location>
        <begin position="158"/>
        <end position="185"/>
    </location>
</feature>
<evidence type="ECO:0000313" key="3">
    <source>
        <dbReference type="Proteomes" id="UP000825072"/>
    </source>
</evidence>
<feature type="transmembrane region" description="Helical" evidence="1">
    <location>
        <begin position="20"/>
        <end position="39"/>
    </location>
</feature>
<feature type="transmembrane region" description="Helical" evidence="1">
    <location>
        <begin position="59"/>
        <end position="76"/>
    </location>
</feature>
<feature type="transmembrane region" description="Helical" evidence="1">
    <location>
        <begin position="88"/>
        <end position="110"/>
    </location>
</feature>
<evidence type="ECO:0000256" key="1">
    <source>
        <dbReference type="SAM" id="Phobius"/>
    </source>
</evidence>
<accession>A0AAD1NWS4</accession>
<dbReference type="GeneID" id="92881073"/>
<gene>
    <name evidence="2" type="ORF">KB1_18410</name>
</gene>
<feature type="transmembrane region" description="Helical" evidence="1">
    <location>
        <begin position="122"/>
        <end position="146"/>
    </location>
</feature>
<organism evidence="2 3">
    <name type="scientific">Cutibacterium modestum</name>
    <dbReference type="NCBI Taxonomy" id="2559073"/>
    <lineage>
        <taxon>Bacteria</taxon>
        <taxon>Bacillati</taxon>
        <taxon>Actinomycetota</taxon>
        <taxon>Actinomycetes</taxon>
        <taxon>Propionibacteriales</taxon>
        <taxon>Propionibacteriaceae</taxon>
        <taxon>Cutibacterium</taxon>
    </lineage>
</organism>
<protein>
    <recommendedName>
        <fullName evidence="4">Adhesion protein</fullName>
    </recommendedName>
</protein>
<keyword evidence="1" id="KW-1133">Transmembrane helix</keyword>
<keyword evidence="1" id="KW-0812">Transmembrane</keyword>
<keyword evidence="1" id="KW-0472">Membrane</keyword>
<dbReference type="RefSeq" id="WP_002528596.1">
    <property type="nucleotide sequence ID" value="NZ_AP024747.1"/>
</dbReference>
<evidence type="ECO:0000313" key="2">
    <source>
        <dbReference type="EMBL" id="BCY25851.1"/>
    </source>
</evidence>
<name>A0AAD1NWS4_9ACTN</name>
<dbReference type="EMBL" id="AP024747">
    <property type="protein sequence ID" value="BCY25851.1"/>
    <property type="molecule type" value="Genomic_DNA"/>
</dbReference>
<dbReference type="Proteomes" id="UP000825072">
    <property type="component" value="Chromosome 1"/>
</dbReference>
<evidence type="ECO:0008006" key="4">
    <source>
        <dbReference type="Google" id="ProtNLM"/>
    </source>
</evidence>
<sequence>MTTRTTTTTDQYRRAPLNGLIIGVIVGALWALVILGYLITPPLAGQDIKFCPPEFGMSFIFPVTGWLTGLWERAAVDCDDVTKQKRRVRAITATMFTLAGVLMGSIERFLSTLRFINGEETLINYLILLAVFSLAGWTLGTLKITLRRDDHHFLAKMIVATLIALFISVVMWFFIFSFIEAAFFFEF</sequence>
<reference evidence="2" key="1">
    <citation type="submission" date="2021-06" db="EMBL/GenBank/DDBJ databases">
        <title>Genome sequence of Cutibacterium modestum strain KB17-24694.</title>
        <authorList>
            <person name="Dekio I."/>
            <person name="Asahina A."/>
            <person name="Nishida M."/>
        </authorList>
    </citation>
    <scope>NUCLEOTIDE SEQUENCE</scope>
    <source>
        <strain evidence="2">KB17-24694</strain>
    </source>
</reference>
<dbReference type="AlphaFoldDB" id="A0AAD1NWS4"/>
<proteinExistence type="predicted"/>